<accession>A0ABY0D8M7</accession>
<name>A0ABY0D8M7_9BRAD</name>
<organism evidence="2 3">
    <name type="scientific">Bradyrhizobium zhanjiangense</name>
    <dbReference type="NCBI Taxonomy" id="1325107"/>
    <lineage>
        <taxon>Bacteria</taxon>
        <taxon>Pseudomonadati</taxon>
        <taxon>Pseudomonadota</taxon>
        <taxon>Alphaproteobacteria</taxon>
        <taxon>Hyphomicrobiales</taxon>
        <taxon>Nitrobacteraceae</taxon>
        <taxon>Bradyrhizobium</taxon>
    </lineage>
</organism>
<dbReference type="RefSeq" id="WP_128942960.1">
    <property type="nucleotide sequence ID" value="NZ_RDRA01000047.1"/>
</dbReference>
<keyword evidence="3" id="KW-1185">Reference proteome</keyword>
<evidence type="ECO:0000313" key="3">
    <source>
        <dbReference type="Proteomes" id="UP000289946"/>
    </source>
</evidence>
<evidence type="ECO:0000259" key="1">
    <source>
        <dbReference type="Pfam" id="PF07287"/>
    </source>
</evidence>
<sequence length="447" mass="48199">MTSVTILAPTGMLGAGFGLEALERGMTLRPDAIAVDAGSQDPGPYNLGSGTPLYSDRLIKREFETLIPAARKAGIPLIVGSAGGAGTNAQVDRVVELVKEVAREQGLHFRLAKIYSDIPKDRVVAAIKAGEVRDLGTGFELTEQDVRAFSGLVAQMGDEPFRHALDQGADVVIAGRACDDSAIASFAIWKGADEALATHMGKILECGALSAEPFAMDVMLGTVDEGGFTLEPGSLARRASQKSVAAHSLYEREDPFVQHGPGRVLDLAGCRFEQLDQRRVRVSGTRGKKTSDYWIKLEAAKPVGYRTICMAGVRCPTMISRLDEVLEKIVEATHKRVEDPSLRIVIRKYGIDAVMRELEVEKTLPHEVGLLIETTASSQGLAHDACHAFGAKLAHAEYPGQKNISGNVAFPYSPRALNIGLQYEFGAYHLMKVKSALECFPLAIEEV</sequence>
<reference evidence="2 3" key="1">
    <citation type="submission" date="2018-10" db="EMBL/GenBank/DDBJ databases">
        <title>Bradyrhizobium sp. nov., isolated from effective nodules of peanut in China.</title>
        <authorList>
            <person name="Li Y."/>
        </authorList>
    </citation>
    <scope>NUCLEOTIDE SEQUENCE [LARGE SCALE GENOMIC DNA]</scope>
    <source>
        <strain evidence="2 3">CCBAU 51781</strain>
    </source>
</reference>
<comment type="caution">
    <text evidence="2">The sequence shown here is derived from an EMBL/GenBank/DDBJ whole genome shotgun (WGS) entry which is preliminary data.</text>
</comment>
<gene>
    <name evidence="2" type="ORF">EAS62_38995</name>
</gene>
<evidence type="ECO:0000313" key="2">
    <source>
        <dbReference type="EMBL" id="RXG85304.1"/>
    </source>
</evidence>
<dbReference type="PANTHER" id="PTHR47708">
    <property type="match status" value="1"/>
</dbReference>
<dbReference type="PANTHER" id="PTHR47708:SF2">
    <property type="entry name" value="SI:CH73-132F6.5"/>
    <property type="match status" value="1"/>
</dbReference>
<dbReference type="InterPro" id="IPR010839">
    <property type="entry name" value="AtuA_N"/>
</dbReference>
<feature type="domain" description="Acyclic terpene utilisation N-terminal" evidence="1">
    <location>
        <begin position="54"/>
        <end position="401"/>
    </location>
</feature>
<protein>
    <submittedName>
        <fullName evidence="2">Acyclic terpene utilization AtuA family protein</fullName>
    </submittedName>
</protein>
<dbReference type="Proteomes" id="UP000289946">
    <property type="component" value="Unassembled WGS sequence"/>
</dbReference>
<dbReference type="Pfam" id="PF07287">
    <property type="entry name" value="AtuA"/>
    <property type="match status" value="1"/>
</dbReference>
<dbReference type="EMBL" id="RDRA01000047">
    <property type="protein sequence ID" value="RXG85304.1"/>
    <property type="molecule type" value="Genomic_DNA"/>
</dbReference>
<proteinExistence type="predicted"/>